<accession>A0A5C3NVM8</accession>
<dbReference type="Proteomes" id="UP000308197">
    <property type="component" value="Unassembled WGS sequence"/>
</dbReference>
<name>A0A5C3NVM8_9APHY</name>
<evidence type="ECO:0000313" key="2">
    <source>
        <dbReference type="EMBL" id="TFK81425.1"/>
    </source>
</evidence>
<dbReference type="AlphaFoldDB" id="A0A5C3NVM8"/>
<dbReference type="InParanoid" id="A0A5C3NVM8"/>
<organism evidence="2 3">
    <name type="scientific">Polyporus arcularius HHB13444</name>
    <dbReference type="NCBI Taxonomy" id="1314778"/>
    <lineage>
        <taxon>Eukaryota</taxon>
        <taxon>Fungi</taxon>
        <taxon>Dikarya</taxon>
        <taxon>Basidiomycota</taxon>
        <taxon>Agaricomycotina</taxon>
        <taxon>Agaricomycetes</taxon>
        <taxon>Polyporales</taxon>
        <taxon>Polyporaceae</taxon>
        <taxon>Polyporus</taxon>
    </lineage>
</organism>
<reference evidence="2 3" key="1">
    <citation type="journal article" date="2019" name="Nat. Ecol. Evol.">
        <title>Megaphylogeny resolves global patterns of mushroom evolution.</title>
        <authorList>
            <person name="Varga T."/>
            <person name="Krizsan K."/>
            <person name="Foldi C."/>
            <person name="Dima B."/>
            <person name="Sanchez-Garcia M."/>
            <person name="Sanchez-Ramirez S."/>
            <person name="Szollosi G.J."/>
            <person name="Szarkandi J.G."/>
            <person name="Papp V."/>
            <person name="Albert L."/>
            <person name="Andreopoulos W."/>
            <person name="Angelini C."/>
            <person name="Antonin V."/>
            <person name="Barry K.W."/>
            <person name="Bougher N.L."/>
            <person name="Buchanan P."/>
            <person name="Buyck B."/>
            <person name="Bense V."/>
            <person name="Catcheside P."/>
            <person name="Chovatia M."/>
            <person name="Cooper J."/>
            <person name="Damon W."/>
            <person name="Desjardin D."/>
            <person name="Finy P."/>
            <person name="Geml J."/>
            <person name="Haridas S."/>
            <person name="Hughes K."/>
            <person name="Justo A."/>
            <person name="Karasinski D."/>
            <person name="Kautmanova I."/>
            <person name="Kiss B."/>
            <person name="Kocsube S."/>
            <person name="Kotiranta H."/>
            <person name="LaButti K.M."/>
            <person name="Lechner B.E."/>
            <person name="Liimatainen K."/>
            <person name="Lipzen A."/>
            <person name="Lukacs Z."/>
            <person name="Mihaltcheva S."/>
            <person name="Morgado L.N."/>
            <person name="Niskanen T."/>
            <person name="Noordeloos M.E."/>
            <person name="Ohm R.A."/>
            <person name="Ortiz-Santana B."/>
            <person name="Ovrebo C."/>
            <person name="Racz N."/>
            <person name="Riley R."/>
            <person name="Savchenko A."/>
            <person name="Shiryaev A."/>
            <person name="Soop K."/>
            <person name="Spirin V."/>
            <person name="Szebenyi C."/>
            <person name="Tomsovsky M."/>
            <person name="Tulloss R.E."/>
            <person name="Uehling J."/>
            <person name="Grigoriev I.V."/>
            <person name="Vagvolgyi C."/>
            <person name="Papp T."/>
            <person name="Martin F.M."/>
            <person name="Miettinen O."/>
            <person name="Hibbett D.S."/>
            <person name="Nagy L.G."/>
        </authorList>
    </citation>
    <scope>NUCLEOTIDE SEQUENCE [LARGE SCALE GENOMIC DNA]</scope>
    <source>
        <strain evidence="2 3">HHB13444</strain>
    </source>
</reference>
<proteinExistence type="predicted"/>
<evidence type="ECO:0000256" key="1">
    <source>
        <dbReference type="SAM" id="Phobius"/>
    </source>
</evidence>
<evidence type="ECO:0000313" key="3">
    <source>
        <dbReference type="Proteomes" id="UP000308197"/>
    </source>
</evidence>
<keyword evidence="3" id="KW-1185">Reference proteome</keyword>
<protein>
    <submittedName>
        <fullName evidence="2">Uncharacterized protein</fullName>
    </submittedName>
</protein>
<sequence>MCMKLRVGWEGHRQSATIPATLLQKLRFFAIVVQGSLSRSGAPPSTRKNFQARSRLLHVEIVFFTFIIWPVAARRLHSFRFADHAHHREPRTRSPIRLGQDVCPLRDGDKARRATNPRSRMNDARWLRDDGDVYRGLSSFRCRRIGVE</sequence>
<keyword evidence="1" id="KW-0472">Membrane</keyword>
<feature type="transmembrane region" description="Helical" evidence="1">
    <location>
        <begin position="56"/>
        <end position="72"/>
    </location>
</feature>
<gene>
    <name evidence="2" type="ORF">K466DRAFT_339574</name>
</gene>
<keyword evidence="1" id="KW-1133">Transmembrane helix</keyword>
<dbReference type="EMBL" id="ML211605">
    <property type="protein sequence ID" value="TFK81425.1"/>
    <property type="molecule type" value="Genomic_DNA"/>
</dbReference>
<keyword evidence="1" id="KW-0812">Transmembrane</keyword>